<keyword evidence="7 9" id="KW-0663">Pyridoxal phosphate</keyword>
<dbReference type="InterPro" id="IPR050106">
    <property type="entry name" value="HistidinolP_aminotransfase"/>
</dbReference>
<dbReference type="GO" id="GO:0030170">
    <property type="term" value="F:pyridoxal phosphate binding"/>
    <property type="evidence" value="ECO:0007669"/>
    <property type="project" value="InterPro"/>
</dbReference>
<dbReference type="InterPro" id="IPR015421">
    <property type="entry name" value="PyrdxlP-dep_Trfase_major"/>
</dbReference>
<sequence>MNDHERHYLFDCATAGVQGLQPYQPGKPLSELEREYGVRDAVKLASNENPLGPSPRVKEAIQAHVAELARYPDGNGFGLKRALADRHDVDLKQITLGNGSNDVLELIARAFLAPGRGAVFSEHAFAVYPIVTQAIGATPQVAPARDHGHDLQAIRAAIDDTTRVVFIANPNNPTGTWLPGRELEAFLAEVPRDVILVLDEAYVEYVREPDYPDSLPWLDRWPNLVITRTFSKAYGLAGLRVGYALSSPVVADLLNRVRQPFNVNSLALAAAEVALGDAEHIARAVALNDAGMQAWRAACDKLGLAYIPSVGNFLSVDVGRPAGAVYEALLREGVIVRPIGAYGLPNHLRITIGTEAENSRAIAALEKVLA</sequence>
<dbReference type="InterPro" id="IPR005861">
    <property type="entry name" value="HisP_aminotrans"/>
</dbReference>
<evidence type="ECO:0000256" key="1">
    <source>
        <dbReference type="ARBA" id="ARBA00001933"/>
    </source>
</evidence>
<keyword evidence="9" id="KW-0368">Histidine biosynthesis</keyword>
<dbReference type="KEGG" id="ttc:FOKN1_2183"/>
<dbReference type="HAMAP" id="MF_01023">
    <property type="entry name" value="HisC_aminotrans_2"/>
    <property type="match status" value="1"/>
</dbReference>
<dbReference type="Gene3D" id="3.40.640.10">
    <property type="entry name" value="Type I PLP-dependent aspartate aminotransferase-like (Major domain)"/>
    <property type="match status" value="1"/>
</dbReference>
<dbReference type="PANTHER" id="PTHR43643:SF3">
    <property type="entry name" value="HISTIDINOL-PHOSPHATE AMINOTRANSFERASE"/>
    <property type="match status" value="1"/>
</dbReference>
<dbReference type="NCBIfam" id="TIGR01141">
    <property type="entry name" value="hisC"/>
    <property type="match status" value="1"/>
</dbReference>
<comment type="catalytic activity">
    <reaction evidence="8 9">
        <text>L-histidinol phosphate + 2-oxoglutarate = 3-(imidazol-4-yl)-2-oxopropyl phosphate + L-glutamate</text>
        <dbReference type="Rhea" id="RHEA:23744"/>
        <dbReference type="ChEBI" id="CHEBI:16810"/>
        <dbReference type="ChEBI" id="CHEBI:29985"/>
        <dbReference type="ChEBI" id="CHEBI:57766"/>
        <dbReference type="ChEBI" id="CHEBI:57980"/>
        <dbReference type="EC" id="2.6.1.9"/>
    </reaction>
</comment>
<gene>
    <name evidence="9" type="primary">hisC</name>
    <name evidence="11" type="ORF">FOKN1_2183</name>
</gene>
<comment type="similarity">
    <text evidence="3 9">Belongs to the class-II pyridoxal-phosphate-dependent aminotransferase family. Histidinol-phosphate aminotransferase subfamily.</text>
</comment>
<evidence type="ECO:0000256" key="9">
    <source>
        <dbReference type="HAMAP-Rule" id="MF_01023"/>
    </source>
</evidence>
<evidence type="ECO:0000256" key="4">
    <source>
        <dbReference type="ARBA" id="ARBA00011738"/>
    </source>
</evidence>
<evidence type="ECO:0000313" key="11">
    <source>
        <dbReference type="EMBL" id="BAZ94560.1"/>
    </source>
</evidence>
<dbReference type="PANTHER" id="PTHR43643">
    <property type="entry name" value="HISTIDINOL-PHOSPHATE AMINOTRANSFERASE 2"/>
    <property type="match status" value="1"/>
</dbReference>
<feature type="modified residue" description="N6-(pyridoxal phosphate)lysine" evidence="9">
    <location>
        <position position="232"/>
    </location>
</feature>
<dbReference type="Gene3D" id="3.90.1150.10">
    <property type="entry name" value="Aspartate Aminotransferase, domain 1"/>
    <property type="match status" value="1"/>
</dbReference>
<dbReference type="OrthoDB" id="9813612at2"/>
<evidence type="ECO:0000256" key="5">
    <source>
        <dbReference type="ARBA" id="ARBA00022576"/>
    </source>
</evidence>
<dbReference type="GO" id="GO:0000105">
    <property type="term" value="P:L-histidine biosynthetic process"/>
    <property type="evidence" value="ECO:0007669"/>
    <property type="project" value="UniProtKB-UniRule"/>
</dbReference>
<keyword evidence="12" id="KW-1185">Reference proteome</keyword>
<evidence type="ECO:0000256" key="7">
    <source>
        <dbReference type="ARBA" id="ARBA00022898"/>
    </source>
</evidence>
<dbReference type="Proteomes" id="UP000218765">
    <property type="component" value="Chromosome"/>
</dbReference>
<dbReference type="PROSITE" id="PS00599">
    <property type="entry name" value="AA_TRANSFER_CLASS_2"/>
    <property type="match status" value="1"/>
</dbReference>
<name>A0A1Z4VSF1_9GAMM</name>
<dbReference type="RefSeq" id="WP_096366638.1">
    <property type="nucleotide sequence ID" value="NZ_AP018052.1"/>
</dbReference>
<keyword evidence="9" id="KW-0028">Amino-acid biosynthesis</keyword>
<dbReference type="Pfam" id="PF00155">
    <property type="entry name" value="Aminotran_1_2"/>
    <property type="match status" value="1"/>
</dbReference>
<proteinExistence type="inferred from homology"/>
<dbReference type="GO" id="GO:0004400">
    <property type="term" value="F:histidinol-phosphate transaminase activity"/>
    <property type="evidence" value="ECO:0007669"/>
    <property type="project" value="UniProtKB-UniRule"/>
</dbReference>
<feature type="domain" description="Aminotransferase class I/classII large" evidence="10">
    <location>
        <begin position="40"/>
        <end position="365"/>
    </location>
</feature>
<comment type="subunit">
    <text evidence="4 9">Homodimer.</text>
</comment>
<dbReference type="CDD" id="cd00609">
    <property type="entry name" value="AAT_like"/>
    <property type="match status" value="1"/>
</dbReference>
<protein>
    <recommendedName>
        <fullName evidence="9">Histidinol-phosphate aminotransferase</fullName>
        <ecNumber evidence="9">2.6.1.9</ecNumber>
    </recommendedName>
    <alternativeName>
        <fullName evidence="9">Imidazole acetol-phosphate transaminase</fullName>
    </alternativeName>
</protein>
<dbReference type="AlphaFoldDB" id="A0A1Z4VSF1"/>
<dbReference type="InterPro" id="IPR004839">
    <property type="entry name" value="Aminotransferase_I/II_large"/>
</dbReference>
<dbReference type="EMBL" id="AP018052">
    <property type="protein sequence ID" value="BAZ94560.1"/>
    <property type="molecule type" value="Genomic_DNA"/>
</dbReference>
<dbReference type="InterPro" id="IPR001917">
    <property type="entry name" value="Aminotrans_II_pyridoxalP_BS"/>
</dbReference>
<evidence type="ECO:0000256" key="3">
    <source>
        <dbReference type="ARBA" id="ARBA00007970"/>
    </source>
</evidence>
<evidence type="ECO:0000256" key="2">
    <source>
        <dbReference type="ARBA" id="ARBA00005011"/>
    </source>
</evidence>
<dbReference type="InterPro" id="IPR015422">
    <property type="entry name" value="PyrdxlP-dep_Trfase_small"/>
</dbReference>
<dbReference type="InterPro" id="IPR015424">
    <property type="entry name" value="PyrdxlP-dep_Trfase"/>
</dbReference>
<dbReference type="EC" id="2.6.1.9" evidence="9"/>
<evidence type="ECO:0000256" key="8">
    <source>
        <dbReference type="ARBA" id="ARBA00047481"/>
    </source>
</evidence>
<evidence type="ECO:0000256" key="6">
    <source>
        <dbReference type="ARBA" id="ARBA00022679"/>
    </source>
</evidence>
<dbReference type="SUPFAM" id="SSF53383">
    <property type="entry name" value="PLP-dependent transferases"/>
    <property type="match status" value="1"/>
</dbReference>
<keyword evidence="5 9" id="KW-0032">Aminotransferase</keyword>
<dbReference type="UniPathway" id="UPA00031">
    <property type="reaction ID" value="UER00012"/>
</dbReference>
<reference evidence="11 12" key="1">
    <citation type="submission" date="2017-05" db="EMBL/GenBank/DDBJ databases">
        <title>Thiocyanate degradation by Thiohalobacter thiocyanaticus FOKN1.</title>
        <authorList>
            <person name="Oshiki M."/>
            <person name="Fukushima T."/>
            <person name="Kawano S."/>
            <person name="Nakagawa J."/>
        </authorList>
    </citation>
    <scope>NUCLEOTIDE SEQUENCE [LARGE SCALE GENOMIC DNA]</scope>
    <source>
        <strain evidence="11 12">FOKN1</strain>
    </source>
</reference>
<keyword evidence="6 9" id="KW-0808">Transferase</keyword>
<accession>A0A1Z4VSF1</accession>
<evidence type="ECO:0000259" key="10">
    <source>
        <dbReference type="Pfam" id="PF00155"/>
    </source>
</evidence>
<organism evidence="11 12">
    <name type="scientific">Thiohalobacter thiocyanaticus</name>
    <dbReference type="NCBI Taxonomy" id="585455"/>
    <lineage>
        <taxon>Bacteria</taxon>
        <taxon>Pseudomonadati</taxon>
        <taxon>Pseudomonadota</taxon>
        <taxon>Gammaproteobacteria</taxon>
        <taxon>Thiohalobacterales</taxon>
        <taxon>Thiohalobacteraceae</taxon>
        <taxon>Thiohalobacter</taxon>
    </lineage>
</organism>
<comment type="pathway">
    <text evidence="2 9">Amino-acid biosynthesis; L-histidine biosynthesis; L-histidine from 5-phospho-alpha-D-ribose 1-diphosphate: step 7/9.</text>
</comment>
<evidence type="ECO:0000313" key="12">
    <source>
        <dbReference type="Proteomes" id="UP000218765"/>
    </source>
</evidence>
<comment type="cofactor">
    <cofactor evidence="1 9">
        <name>pyridoxal 5'-phosphate</name>
        <dbReference type="ChEBI" id="CHEBI:597326"/>
    </cofactor>
</comment>